<comment type="caution">
    <text evidence="1">The sequence shown here is derived from an EMBL/GenBank/DDBJ whole genome shotgun (WGS) entry which is preliminary data.</text>
</comment>
<reference evidence="1 2" key="1">
    <citation type="journal article" date="2022" name="New Phytol.">
        <title>Ecological generalism drives hyperdiversity of secondary metabolite gene clusters in xylarialean endophytes.</title>
        <authorList>
            <person name="Franco M.E.E."/>
            <person name="Wisecaver J.H."/>
            <person name="Arnold A.E."/>
            <person name="Ju Y.M."/>
            <person name="Slot J.C."/>
            <person name="Ahrendt S."/>
            <person name="Moore L.P."/>
            <person name="Eastman K.E."/>
            <person name="Scott K."/>
            <person name="Konkel Z."/>
            <person name="Mondo S.J."/>
            <person name="Kuo A."/>
            <person name="Hayes R.D."/>
            <person name="Haridas S."/>
            <person name="Andreopoulos B."/>
            <person name="Riley R."/>
            <person name="LaButti K."/>
            <person name="Pangilinan J."/>
            <person name="Lipzen A."/>
            <person name="Amirebrahimi M."/>
            <person name="Yan J."/>
            <person name="Adam C."/>
            <person name="Keymanesh K."/>
            <person name="Ng V."/>
            <person name="Louie K."/>
            <person name="Northen T."/>
            <person name="Drula E."/>
            <person name="Henrissat B."/>
            <person name="Hsieh H.M."/>
            <person name="Youens-Clark K."/>
            <person name="Lutzoni F."/>
            <person name="Miadlikowska J."/>
            <person name="Eastwood D.C."/>
            <person name="Hamelin R.C."/>
            <person name="Grigoriev I.V."/>
            <person name="U'Ren J.M."/>
        </authorList>
    </citation>
    <scope>NUCLEOTIDE SEQUENCE [LARGE SCALE GENOMIC DNA]</scope>
    <source>
        <strain evidence="1 2">ER1909</strain>
    </source>
</reference>
<proteinExistence type="predicted"/>
<protein>
    <submittedName>
        <fullName evidence="1">Uncharacterized protein</fullName>
    </submittedName>
</protein>
<accession>A0ACC0D623</accession>
<keyword evidence="2" id="KW-1185">Reference proteome</keyword>
<organism evidence="1 2">
    <name type="scientific">Hypoxylon rubiginosum</name>
    <dbReference type="NCBI Taxonomy" id="110542"/>
    <lineage>
        <taxon>Eukaryota</taxon>
        <taxon>Fungi</taxon>
        <taxon>Dikarya</taxon>
        <taxon>Ascomycota</taxon>
        <taxon>Pezizomycotina</taxon>
        <taxon>Sordariomycetes</taxon>
        <taxon>Xylariomycetidae</taxon>
        <taxon>Xylariales</taxon>
        <taxon>Hypoxylaceae</taxon>
        <taxon>Hypoxylon</taxon>
    </lineage>
</organism>
<evidence type="ECO:0000313" key="2">
    <source>
        <dbReference type="Proteomes" id="UP001497680"/>
    </source>
</evidence>
<name>A0ACC0D623_9PEZI</name>
<dbReference type="Proteomes" id="UP001497680">
    <property type="component" value="Unassembled WGS sequence"/>
</dbReference>
<sequence length="110" mass="13069">MTERDGGVLIQPFFFSPLFMLCIGALTRGRVAGWDLHSHGDLIPRNPFFAIYNLPIFYFRKRRERCYFFPPKIPRKFQVWGNIPWVHLYVSRSIKETSRSCRYDSHGGRK</sequence>
<evidence type="ECO:0000313" key="1">
    <source>
        <dbReference type="EMBL" id="KAI6088106.1"/>
    </source>
</evidence>
<dbReference type="EMBL" id="MU394303">
    <property type="protein sequence ID" value="KAI6088106.1"/>
    <property type="molecule type" value="Genomic_DNA"/>
</dbReference>
<gene>
    <name evidence="1" type="ORF">F4821DRAFT_95305</name>
</gene>